<dbReference type="GO" id="GO:0008967">
    <property type="term" value="F:phosphoglycolate phosphatase activity"/>
    <property type="evidence" value="ECO:0007669"/>
    <property type="project" value="UniProtKB-EC"/>
</dbReference>
<dbReference type="InterPro" id="IPR050155">
    <property type="entry name" value="HAD-like_hydrolase_sf"/>
</dbReference>
<evidence type="ECO:0000313" key="1">
    <source>
        <dbReference type="EMBL" id="AYC40322.1"/>
    </source>
</evidence>
<dbReference type="InterPro" id="IPR036412">
    <property type="entry name" value="HAD-like_sf"/>
</dbReference>
<dbReference type="SFLD" id="SFLDS00003">
    <property type="entry name" value="Haloacid_Dehalogenase"/>
    <property type="match status" value="1"/>
</dbReference>
<proteinExistence type="predicted"/>
<dbReference type="CDD" id="cd01427">
    <property type="entry name" value="HAD_like"/>
    <property type="match status" value="1"/>
</dbReference>
<dbReference type="PANTHER" id="PTHR43434:SF1">
    <property type="entry name" value="PHOSPHOGLYCOLATE PHOSPHATASE"/>
    <property type="match status" value="1"/>
</dbReference>
<dbReference type="SUPFAM" id="SSF56784">
    <property type="entry name" value="HAD-like"/>
    <property type="match status" value="1"/>
</dbReference>
<dbReference type="GO" id="GO:0006281">
    <property type="term" value="P:DNA repair"/>
    <property type="evidence" value="ECO:0007669"/>
    <property type="project" value="TreeGrafter"/>
</dbReference>
<dbReference type="KEGG" id="sge:DWG14_04585"/>
<dbReference type="AlphaFoldDB" id="A0AAI8L2Q5"/>
<dbReference type="InterPro" id="IPR023214">
    <property type="entry name" value="HAD_sf"/>
</dbReference>
<dbReference type="Proteomes" id="UP000265765">
    <property type="component" value="Chromosome"/>
</dbReference>
<reference evidence="1 2" key="1">
    <citation type="submission" date="2018-09" db="EMBL/GenBank/DDBJ databases">
        <title>Production of Trimethoprim by Streptomyces sp. 3E-1.</title>
        <authorList>
            <person name="Kang H.J."/>
            <person name="Kim S.B."/>
        </authorList>
    </citation>
    <scope>NUCLEOTIDE SEQUENCE [LARGE SCALE GENOMIC DNA]</scope>
    <source>
        <strain evidence="1 2">3E-1</strain>
    </source>
</reference>
<dbReference type="PANTHER" id="PTHR43434">
    <property type="entry name" value="PHOSPHOGLYCOLATE PHOSPHATASE"/>
    <property type="match status" value="1"/>
</dbReference>
<accession>A0AAI8L2Q5</accession>
<dbReference type="Pfam" id="PF00702">
    <property type="entry name" value="Hydrolase"/>
    <property type="match status" value="1"/>
</dbReference>
<evidence type="ECO:0000313" key="2">
    <source>
        <dbReference type="Proteomes" id="UP000265765"/>
    </source>
</evidence>
<name>A0AAI8L2Q5_9ACTN</name>
<dbReference type="GO" id="GO:0005829">
    <property type="term" value="C:cytosol"/>
    <property type="evidence" value="ECO:0007669"/>
    <property type="project" value="TreeGrafter"/>
</dbReference>
<gene>
    <name evidence="1" type="primary">gph_2</name>
    <name evidence="1" type="ORF">DWG14_04585</name>
</gene>
<organism evidence="1 2">
    <name type="scientific">Streptomyces griseorubiginosus</name>
    <dbReference type="NCBI Taxonomy" id="67304"/>
    <lineage>
        <taxon>Bacteria</taxon>
        <taxon>Bacillati</taxon>
        <taxon>Actinomycetota</taxon>
        <taxon>Actinomycetes</taxon>
        <taxon>Kitasatosporales</taxon>
        <taxon>Streptomycetaceae</taxon>
        <taxon>Streptomyces</taxon>
    </lineage>
</organism>
<dbReference type="SFLD" id="SFLDG01129">
    <property type="entry name" value="C1.5:_HAD__Beta-PGM__Phosphata"/>
    <property type="match status" value="1"/>
</dbReference>
<dbReference type="Gene3D" id="3.40.50.1000">
    <property type="entry name" value="HAD superfamily/HAD-like"/>
    <property type="match status" value="1"/>
</dbReference>
<protein>
    <submittedName>
        <fullName evidence="1">Phosphoglycolate phosphatase</fullName>
        <ecNumber evidence="1">3.1.3.18</ecNumber>
    </submittedName>
</protein>
<sequence>MTPETKHTGPVTAEKAELSSLVASARYVLWDLDGPICRLFAGYPAHEIAGELVAKIELLGMGALLTEQERSSNDPQEALRGVHERRRGSDLVLELEGWLTRRELEAVALARPTPYADPLIRTWWSLGVKFAITTNNAALAAEAYVETRDLTGCFPHVYGRTPDLDLMKPNPYCLEEAIKAMGAVPAATLMIGDAPTDLEAARLAGVEFLGYARNEHKEEILREAGAEVVVRSLDQVLDVLRGRC</sequence>
<dbReference type="EMBL" id="CP032427">
    <property type="protein sequence ID" value="AYC40322.1"/>
    <property type="molecule type" value="Genomic_DNA"/>
</dbReference>
<dbReference type="EC" id="3.1.3.18" evidence="1"/>
<keyword evidence="1" id="KW-0378">Hydrolase</keyword>